<name>A0A1K0G8T8_9BASI</name>
<proteinExistence type="predicted"/>
<dbReference type="EMBL" id="LT558129">
    <property type="protein sequence ID" value="SAM84162.1"/>
    <property type="molecule type" value="Genomic_DNA"/>
</dbReference>
<evidence type="ECO:0000256" key="2">
    <source>
        <dbReference type="SAM" id="SignalP"/>
    </source>
</evidence>
<feature type="region of interest" description="Disordered" evidence="1">
    <location>
        <begin position="738"/>
        <end position="772"/>
    </location>
</feature>
<feature type="compositionally biased region" description="Low complexity" evidence="1">
    <location>
        <begin position="642"/>
        <end position="659"/>
    </location>
</feature>
<dbReference type="Proteomes" id="UP000179920">
    <property type="component" value="Chromosome XIII"/>
</dbReference>
<protein>
    <submittedName>
        <fullName evidence="3">Uncharacterized protein</fullName>
    </submittedName>
</protein>
<feature type="compositionally biased region" description="Basic residues" evidence="1">
    <location>
        <begin position="232"/>
        <end position="244"/>
    </location>
</feature>
<dbReference type="AlphaFoldDB" id="A0A1K0G8T8"/>
<feature type="region of interest" description="Disordered" evidence="1">
    <location>
        <begin position="203"/>
        <end position="257"/>
    </location>
</feature>
<feature type="chain" id="PRO_5009664218" evidence="2">
    <location>
        <begin position="26"/>
        <end position="1112"/>
    </location>
</feature>
<accession>A0A1K0G8T8</accession>
<evidence type="ECO:0000313" key="3">
    <source>
        <dbReference type="EMBL" id="SAM84162.1"/>
    </source>
</evidence>
<feature type="compositionally biased region" description="Low complexity" evidence="1">
    <location>
        <begin position="550"/>
        <end position="562"/>
    </location>
</feature>
<feature type="region of interest" description="Disordered" evidence="1">
    <location>
        <begin position="25"/>
        <end position="78"/>
    </location>
</feature>
<organism evidence="3 4">
    <name type="scientific">Ustilago bromivora</name>
    <dbReference type="NCBI Taxonomy" id="307758"/>
    <lineage>
        <taxon>Eukaryota</taxon>
        <taxon>Fungi</taxon>
        <taxon>Dikarya</taxon>
        <taxon>Basidiomycota</taxon>
        <taxon>Ustilaginomycotina</taxon>
        <taxon>Ustilaginomycetes</taxon>
        <taxon>Ustilaginales</taxon>
        <taxon>Ustilaginaceae</taxon>
        <taxon>Ustilago</taxon>
    </lineage>
</organism>
<feature type="compositionally biased region" description="Basic residues" evidence="1">
    <location>
        <begin position="42"/>
        <end position="66"/>
    </location>
</feature>
<evidence type="ECO:0000256" key="1">
    <source>
        <dbReference type="SAM" id="MobiDB-lite"/>
    </source>
</evidence>
<dbReference type="OrthoDB" id="2556707at2759"/>
<reference evidence="4" key="1">
    <citation type="submission" date="2016-04" db="EMBL/GenBank/DDBJ databases">
        <authorList>
            <person name="Guldener U."/>
            <person name="Guldener U."/>
        </authorList>
    </citation>
    <scope>NUCLEOTIDE SEQUENCE [LARGE SCALE GENOMIC DNA]</scope>
    <source>
        <strain evidence="4">UB2112</strain>
    </source>
</reference>
<evidence type="ECO:0000313" key="4">
    <source>
        <dbReference type="Proteomes" id="UP000179920"/>
    </source>
</evidence>
<feature type="region of interest" description="Disordered" evidence="1">
    <location>
        <begin position="621"/>
        <end position="725"/>
    </location>
</feature>
<feature type="compositionally biased region" description="Basic and acidic residues" evidence="1">
    <location>
        <begin position="749"/>
        <end position="765"/>
    </location>
</feature>
<feature type="compositionally biased region" description="Basic and acidic residues" evidence="1">
    <location>
        <begin position="623"/>
        <end position="641"/>
    </location>
</feature>
<feature type="region of interest" description="Disordered" evidence="1">
    <location>
        <begin position="550"/>
        <end position="573"/>
    </location>
</feature>
<feature type="compositionally biased region" description="Low complexity" evidence="1">
    <location>
        <begin position="666"/>
        <end position="725"/>
    </location>
</feature>
<keyword evidence="2" id="KW-0732">Signal</keyword>
<feature type="region of interest" description="Disordered" evidence="1">
    <location>
        <begin position="404"/>
        <end position="423"/>
    </location>
</feature>
<feature type="signal peptide" evidence="2">
    <location>
        <begin position="1"/>
        <end position="25"/>
    </location>
</feature>
<feature type="region of interest" description="Disordered" evidence="1">
    <location>
        <begin position="882"/>
        <end position="912"/>
    </location>
</feature>
<feature type="compositionally biased region" description="Basic and acidic residues" evidence="1">
    <location>
        <begin position="28"/>
        <end position="41"/>
    </location>
</feature>
<gene>
    <name evidence="3" type="ORF">UBRO_06791</name>
</gene>
<sequence length="1112" mass="115521">MRFELLLFLSLACLAFTAQTAPASAKDALQEQKHKQRDSEPHKHKPKSGPHLHRHPKQHHDNHHKSSHPDHGNNPKHTRSVLSESAQVVQETKTLLVPEYESKIQAKIGRIEKTHLEKEKEKQHEIERADIIETAKHGAVPPKFPLVTRISSFIGITAAVANIANFIFSAKTTALATEQFSAPPTPPTFIDTAGRWDGQQYQLMPLPQEPDDTKSARKKRSLPDESATVPPAHKRMVKRKRPHHTGQSQKLDEAQHDPKLSKRFATAAGVGLLLGGALSPGIPSLVMGWEPEVDKTPFNPYDPNVLKPKDPFAVAAADPDHALPALPMQNPAPSGSSNALPSLRNIVFPASAYSSSATSILQQQQQQLTAATAQQGSAISSANVPARGSSPASDKVQTVLRKRSVEAKHSTKVEHQESESSTPLEKRFLFGKGPWGKVSGGVALGSIAYVLYKGVSHARWRQENPRDREILKDLDDTPMYGAVGVPKRIPGQLAIKAMPGYSDYVAKLAAQQQTQQQAAMQRQQRQHLATTQAQARDALTEQAIAAQSSSGGVGVAAADAGGNDPVLRRRSSDASSAVSAKRVFCDAGQTRLDKRGNKLLIEGGLIAVGLALGYLQSATMFPSDRDEEKDKQKRERKKQEEQQLLMQQQQATALAPAAQSAGMGYAPSGAAPDASAPPVSSSNGGGFAFSSSAYGSSGSTSPPSMGAGSFSPSAGTGSSTGGASSASAALNAAAGYSSTGGSASGSVLKKRDISGHPDQKSDTRSLSKRSPGIGSFIPIVGTTMFLGTLAGNIVVGENQKHKPVPYVTPNADTRGPMVPGGELYTQYLQSKRPPSTSGDALGDVGAGLAMGTPASINGQNMGPASAPASIYGQTPVVGSQLGANTGTAASPDAPDVGRGGGADPALKKRHSPRLGKRVPLSFAGAAMEAETAAGLLTKGIPMVEAEVGAASALSRSAALSEAGAASRFAPVTRFSSLSGVRGGAAASEAGFAGLGRASMAGEGSTAARIYQPNAAAVGSARPAMLSDLGGASGRAGTPATFARSASTGQLSPAEMQGLQQKVAPGRAADMNPGVKEMPGQAPEEAKKGWTLQKAMGTVGTASGATMLFNGAG</sequence>